<keyword evidence="3" id="KW-0479">Metal-binding</keyword>
<keyword evidence="8" id="KW-0804">Transcription</keyword>
<dbReference type="InterPro" id="IPR035500">
    <property type="entry name" value="NHR-like_dom_sf"/>
</dbReference>
<dbReference type="InterPro" id="IPR001628">
    <property type="entry name" value="Znf_hrmn_rcpt"/>
</dbReference>
<dbReference type="SMART" id="SM00430">
    <property type="entry name" value="HOLI"/>
    <property type="match status" value="1"/>
</dbReference>
<evidence type="ECO:0000256" key="11">
    <source>
        <dbReference type="SAM" id="MobiDB-lite"/>
    </source>
</evidence>
<dbReference type="CDD" id="cd06960">
    <property type="entry name" value="NR_DBD_HNF4A"/>
    <property type="match status" value="1"/>
</dbReference>
<evidence type="ECO:0000256" key="10">
    <source>
        <dbReference type="ARBA" id="ARBA00023242"/>
    </source>
</evidence>
<gene>
    <name evidence="14 16 17" type="ORF">SRAE_1000308500</name>
</gene>
<feature type="domain" description="NR LBD" evidence="13">
    <location>
        <begin position="188"/>
        <end position="428"/>
    </location>
</feature>
<dbReference type="Gene3D" id="1.10.565.10">
    <property type="entry name" value="Retinoid X Receptor"/>
    <property type="match status" value="1"/>
</dbReference>
<dbReference type="InterPro" id="IPR049636">
    <property type="entry name" value="HNF4-like_DBD"/>
</dbReference>
<dbReference type="InterPro" id="IPR013088">
    <property type="entry name" value="Znf_NHR/GATA"/>
</dbReference>
<dbReference type="Pfam" id="PF00105">
    <property type="entry name" value="zf-C4"/>
    <property type="match status" value="1"/>
</dbReference>
<dbReference type="GO" id="GO:0000978">
    <property type="term" value="F:RNA polymerase II cis-regulatory region sequence-specific DNA binding"/>
    <property type="evidence" value="ECO:0007669"/>
    <property type="project" value="InterPro"/>
</dbReference>
<keyword evidence="15" id="KW-1185">Reference proteome</keyword>
<evidence type="ECO:0000313" key="16">
    <source>
        <dbReference type="WBParaSite" id="SRAE_1000308500.1"/>
    </source>
</evidence>
<dbReference type="WormBase" id="SRAE_1000308500">
    <property type="protein sequence ID" value="SRP02095"/>
    <property type="gene ID" value="WBGene00259702"/>
</dbReference>
<evidence type="ECO:0000313" key="15">
    <source>
        <dbReference type="Proteomes" id="UP000035682"/>
    </source>
</evidence>
<dbReference type="PROSITE" id="PS51843">
    <property type="entry name" value="NR_LBD"/>
    <property type="match status" value="1"/>
</dbReference>
<feature type="compositionally biased region" description="Polar residues" evidence="11">
    <location>
        <begin position="123"/>
        <end position="132"/>
    </location>
</feature>
<dbReference type="SMART" id="SM00399">
    <property type="entry name" value="ZnF_C4"/>
    <property type="match status" value="1"/>
</dbReference>
<dbReference type="OrthoDB" id="5855496at2759"/>
<keyword evidence="9 14" id="KW-0675">Receptor</keyword>
<dbReference type="RefSeq" id="XP_024504033.1">
    <property type="nucleotide sequence ID" value="XM_024650235.1"/>
</dbReference>
<evidence type="ECO:0000256" key="4">
    <source>
        <dbReference type="ARBA" id="ARBA00022771"/>
    </source>
</evidence>
<dbReference type="PROSITE" id="PS51030">
    <property type="entry name" value="NUCLEAR_REC_DBD_2"/>
    <property type="match status" value="1"/>
</dbReference>
<dbReference type="InterPro" id="IPR000536">
    <property type="entry name" value="Nucl_hrmn_rcpt_lig-bd"/>
</dbReference>
<dbReference type="AlphaFoldDB" id="A0A090L534"/>
<dbReference type="PRINTS" id="PR00047">
    <property type="entry name" value="STROIDFINGER"/>
</dbReference>
<evidence type="ECO:0000256" key="1">
    <source>
        <dbReference type="ARBA" id="ARBA00004123"/>
    </source>
</evidence>
<proteinExistence type="inferred from homology"/>
<dbReference type="WBParaSite" id="SRAE_1000308500.1">
    <property type="protein sequence ID" value="SRAE_1000308500.1"/>
    <property type="gene ID" value="WBGene00259702"/>
</dbReference>
<keyword evidence="5" id="KW-0862">Zinc</keyword>
<evidence type="ECO:0000256" key="6">
    <source>
        <dbReference type="ARBA" id="ARBA00023015"/>
    </source>
</evidence>
<evidence type="ECO:0000256" key="7">
    <source>
        <dbReference type="ARBA" id="ARBA00023125"/>
    </source>
</evidence>
<accession>A0A090L534</accession>
<evidence type="ECO:0000259" key="13">
    <source>
        <dbReference type="PROSITE" id="PS51843"/>
    </source>
</evidence>
<comment type="similarity">
    <text evidence="2">Belongs to the nuclear hormone receptor family.</text>
</comment>
<dbReference type="PANTHER" id="PTHR46397:SF5">
    <property type="entry name" value="NUCLEAR HORMONE RECEPTOR FAMILY MEMBER NHR-20"/>
    <property type="match status" value="1"/>
</dbReference>
<evidence type="ECO:0000256" key="2">
    <source>
        <dbReference type="ARBA" id="ARBA00005993"/>
    </source>
</evidence>
<dbReference type="Proteomes" id="UP000035682">
    <property type="component" value="Unplaced"/>
</dbReference>
<sequence length="440" mass="51719">MNSMLFQNILKEEVQNDKPICLICSNPNNASHHFGSTTCLACAAFMRRTVVLKMKYKCKKDNNCVIHFTMRMICRSCRYQKCIKSGMKEYLVQKPRSSRIIKKRNKSDDLFDKILSKKSDNIQLKESSSNTESPDDDSSVFSTSTVRKELQQNNVLSSEKIPYYKHNLLSFYIEELRKAQKRRKIIYNDQTTASIFCDAENENTYSINDLKKFDLKELGKNARFDHMLSYEYVMEQKKIFPSLTDDDCNVIFKYAFLGFSCIDSVFVTLWSKSYKKGFLTFTNRNAFSIYDKNLNHDNDLSIPDSLKEKFIYEPIYRFFNQIIIPLSEMNLDIEEFVALKTLTINSLSRCECSPNGREVLNYITNEIIKCLSDHYKKNNITIDRIGEIILFISNFYSIFQMFSENFLTVDSFKLFDIGNEIKETMNFPPNNLHFRKKYYL</sequence>
<reference evidence="14 15" key="1">
    <citation type="submission" date="2014-09" db="EMBL/GenBank/DDBJ databases">
        <authorList>
            <person name="Martin A.A."/>
        </authorList>
    </citation>
    <scope>NUCLEOTIDE SEQUENCE</scope>
    <source>
        <strain evidence="15">ED321</strain>
        <strain evidence="14">ED321 Heterogonic</strain>
    </source>
</reference>
<keyword evidence="7" id="KW-0238">DNA-binding</keyword>
<organism evidence="14">
    <name type="scientific">Strongyloides ratti</name>
    <name type="common">Parasitic roundworm</name>
    <dbReference type="NCBI Taxonomy" id="34506"/>
    <lineage>
        <taxon>Eukaryota</taxon>
        <taxon>Metazoa</taxon>
        <taxon>Ecdysozoa</taxon>
        <taxon>Nematoda</taxon>
        <taxon>Chromadorea</taxon>
        <taxon>Rhabditida</taxon>
        <taxon>Tylenchina</taxon>
        <taxon>Panagrolaimomorpha</taxon>
        <taxon>Strongyloidoidea</taxon>
        <taxon>Strongyloididae</taxon>
        <taxon>Strongyloides</taxon>
    </lineage>
</organism>
<dbReference type="OMA" id="LDIAWIT"/>
<dbReference type="PANTHER" id="PTHR46397">
    <property type="entry name" value="NUCLEAR HORMONE RECEPTOR FAMILY-RELATED"/>
    <property type="match status" value="1"/>
</dbReference>
<dbReference type="GO" id="GO:0008270">
    <property type="term" value="F:zinc ion binding"/>
    <property type="evidence" value="ECO:0007669"/>
    <property type="project" value="UniProtKB-KW"/>
</dbReference>
<reference evidence="16" key="2">
    <citation type="submission" date="2020-12" db="UniProtKB">
        <authorList>
            <consortium name="WormBaseParasite"/>
        </authorList>
    </citation>
    <scope>IDENTIFICATION</scope>
</reference>
<evidence type="ECO:0000313" key="14">
    <source>
        <dbReference type="EMBL" id="CEF64832.1"/>
    </source>
</evidence>
<dbReference type="GeneID" id="36377197"/>
<evidence type="ECO:0000256" key="3">
    <source>
        <dbReference type="ARBA" id="ARBA00022723"/>
    </source>
</evidence>
<name>A0A090L534_STRRB</name>
<dbReference type="Gene3D" id="3.30.50.10">
    <property type="entry name" value="Erythroid Transcription Factor GATA-1, subunit A"/>
    <property type="match status" value="1"/>
</dbReference>
<dbReference type="SUPFAM" id="SSF48508">
    <property type="entry name" value="Nuclear receptor ligand-binding domain"/>
    <property type="match status" value="1"/>
</dbReference>
<dbReference type="CTD" id="36377197"/>
<evidence type="ECO:0000259" key="12">
    <source>
        <dbReference type="PROSITE" id="PS51030"/>
    </source>
</evidence>
<dbReference type="GO" id="GO:0005634">
    <property type="term" value="C:nucleus"/>
    <property type="evidence" value="ECO:0007669"/>
    <property type="project" value="UniProtKB-SubCell"/>
</dbReference>
<keyword evidence="4" id="KW-0863">Zinc-finger</keyword>
<dbReference type="Pfam" id="PF00104">
    <property type="entry name" value="Hormone_recep"/>
    <property type="match status" value="1"/>
</dbReference>
<comment type="subcellular location">
    <subcellularLocation>
        <location evidence="1">Nucleus</location>
    </subcellularLocation>
</comment>
<keyword evidence="10" id="KW-0539">Nucleus</keyword>
<dbReference type="STRING" id="34506.A0A090L534"/>
<keyword evidence="6" id="KW-0805">Transcription regulation</keyword>
<evidence type="ECO:0000313" key="17">
    <source>
        <dbReference type="WormBase" id="SRAE_1000308500"/>
    </source>
</evidence>
<dbReference type="GO" id="GO:0003700">
    <property type="term" value="F:DNA-binding transcription factor activity"/>
    <property type="evidence" value="ECO:0007669"/>
    <property type="project" value="InterPro"/>
</dbReference>
<evidence type="ECO:0000256" key="5">
    <source>
        <dbReference type="ARBA" id="ARBA00022833"/>
    </source>
</evidence>
<protein>
    <submittedName>
        <fullName evidence="14 16">Uncharacterized protein</fullName>
    </submittedName>
</protein>
<evidence type="ECO:0000256" key="9">
    <source>
        <dbReference type="ARBA" id="ARBA00023170"/>
    </source>
</evidence>
<dbReference type="EMBL" id="LN609528">
    <property type="protein sequence ID" value="CEF64832.1"/>
    <property type="molecule type" value="Genomic_DNA"/>
</dbReference>
<feature type="domain" description="Nuclear receptor" evidence="12">
    <location>
        <begin position="18"/>
        <end position="94"/>
    </location>
</feature>
<evidence type="ECO:0000256" key="8">
    <source>
        <dbReference type="ARBA" id="ARBA00023163"/>
    </source>
</evidence>
<dbReference type="SUPFAM" id="SSF57716">
    <property type="entry name" value="Glucocorticoid receptor-like (DNA-binding domain)"/>
    <property type="match status" value="1"/>
</dbReference>
<feature type="region of interest" description="Disordered" evidence="11">
    <location>
        <begin position="123"/>
        <end position="142"/>
    </location>
</feature>